<dbReference type="GO" id="GO:0044780">
    <property type="term" value="P:bacterial-type flagellum assembly"/>
    <property type="evidence" value="ECO:0007669"/>
    <property type="project" value="InterPro"/>
</dbReference>
<dbReference type="InterPro" id="IPR003775">
    <property type="entry name" value="Flagellar_assembly_factor_FliW"/>
</dbReference>
<accession>A0A059ZQB3</accession>
<sequence length="163" mass="18220">MNTPFSTRFGPLCIPERCRWRSDPPLLGFAQYTDYALLHLREQGPFVWLQSLADANVSFLLTDPLNFGLTYDRKQIPGQSSVDPTVLVMVILPQAPGEELRAHHQAPLLFDAARHSFHQIILERAPTRGLPTEPAAGLPVTLHDHCLQLYRRDDDGSLQVGAA</sequence>
<dbReference type="Gene3D" id="2.30.290.10">
    <property type="entry name" value="BH3618-like"/>
    <property type="match status" value="1"/>
</dbReference>
<evidence type="ECO:0000256" key="2">
    <source>
        <dbReference type="ARBA" id="ARBA00022795"/>
    </source>
</evidence>
<evidence type="ECO:0000256" key="3">
    <source>
        <dbReference type="ARBA" id="ARBA00022845"/>
    </source>
</evidence>
<keyword evidence="2" id="KW-1005">Bacterial flagellum biogenesis</keyword>
<evidence type="ECO:0000313" key="5">
    <source>
        <dbReference type="Proteomes" id="UP000005522"/>
    </source>
</evidence>
<dbReference type="eggNOG" id="COG1699">
    <property type="taxonomic scope" value="Bacteria"/>
</dbReference>
<dbReference type="PANTHER" id="PTHR39190:SF1">
    <property type="entry name" value="FLAGELLAR ASSEMBLY FACTOR FLIW"/>
    <property type="match status" value="1"/>
</dbReference>
<evidence type="ECO:0000256" key="1">
    <source>
        <dbReference type="ARBA" id="ARBA00022490"/>
    </source>
</evidence>
<dbReference type="Pfam" id="PF02623">
    <property type="entry name" value="FliW"/>
    <property type="match status" value="1"/>
</dbReference>
<dbReference type="EMBL" id="CP005986">
    <property type="protein sequence ID" value="AIA55094.1"/>
    <property type="molecule type" value="Genomic_DNA"/>
</dbReference>
<dbReference type="AlphaFoldDB" id="A0A059ZQB3"/>
<dbReference type="Proteomes" id="UP000005522">
    <property type="component" value="Chromosome"/>
</dbReference>
<dbReference type="RefSeq" id="WP_004871948.1">
    <property type="nucleotide sequence ID" value="NZ_CP005986.1"/>
</dbReference>
<dbReference type="PANTHER" id="PTHR39190">
    <property type="entry name" value="FLAGELLAR ASSEMBLY FACTOR FLIW"/>
    <property type="match status" value="1"/>
</dbReference>
<reference evidence="4 5" key="1">
    <citation type="journal article" date="2009" name="J. Bacteriol.">
        <title>Draft genome sequence of the extremely acidophilic bacterium Acidithiobacillus caldus ATCC 51756 reveals metabolic versatility in the genus Acidithiobacillus.</title>
        <authorList>
            <person name="Valdes J."/>
            <person name="Quatrini R."/>
            <person name="Hallberg K."/>
            <person name="Dopson M."/>
            <person name="Valenzuela P.D."/>
            <person name="Holmes D.S."/>
        </authorList>
    </citation>
    <scope>NUCLEOTIDE SEQUENCE [LARGE SCALE GENOMIC DNA]</scope>
    <source>
        <strain evidence="5">ATCC 51756 / DSM 8584 / KU</strain>
    </source>
</reference>
<name>A0A059ZQB3_ACICK</name>
<protein>
    <recommendedName>
        <fullName evidence="6">Flagellar assembly factor FliW</fullName>
    </recommendedName>
</protein>
<keyword evidence="3" id="KW-0810">Translation regulation</keyword>
<gene>
    <name evidence="4" type="ORF">Acaty_c1226</name>
</gene>
<evidence type="ECO:0000313" key="4">
    <source>
        <dbReference type="EMBL" id="AIA55094.1"/>
    </source>
</evidence>
<proteinExistence type="predicted"/>
<dbReference type="GeneID" id="92931434"/>
<evidence type="ECO:0008006" key="6">
    <source>
        <dbReference type="Google" id="ProtNLM"/>
    </source>
</evidence>
<dbReference type="HOGENOM" id="CLU_1623596_0_0_6"/>
<dbReference type="KEGG" id="acz:Acaty_c1226"/>
<dbReference type="InterPro" id="IPR024046">
    <property type="entry name" value="Flagellar_assmbl_FliW_dom_sf"/>
</dbReference>
<dbReference type="SUPFAM" id="SSF141457">
    <property type="entry name" value="BH3618-like"/>
    <property type="match status" value="1"/>
</dbReference>
<dbReference type="GO" id="GO:0006417">
    <property type="term" value="P:regulation of translation"/>
    <property type="evidence" value="ECO:0007669"/>
    <property type="project" value="UniProtKB-KW"/>
</dbReference>
<keyword evidence="1" id="KW-0963">Cytoplasm</keyword>
<organism evidence="4 5">
    <name type="scientific">Acidithiobacillus caldus (strain ATCC 51756 / DSM 8584 / KU)</name>
    <dbReference type="NCBI Taxonomy" id="637389"/>
    <lineage>
        <taxon>Bacteria</taxon>
        <taxon>Pseudomonadati</taxon>
        <taxon>Pseudomonadota</taxon>
        <taxon>Acidithiobacillia</taxon>
        <taxon>Acidithiobacillales</taxon>
        <taxon>Acidithiobacillaceae</taxon>
        <taxon>Acidithiobacillus</taxon>
    </lineage>
</organism>